<evidence type="ECO:0000259" key="10">
    <source>
        <dbReference type="Pfam" id="PF04290"/>
    </source>
</evidence>
<dbReference type="RefSeq" id="WP_097059080.1">
    <property type="nucleotide sequence ID" value="NZ_JAJVKT010000002.1"/>
</dbReference>
<protein>
    <recommendedName>
        <fullName evidence="9">TRAP transporter small permease protein</fullName>
    </recommendedName>
</protein>
<dbReference type="Proteomes" id="UP001107961">
    <property type="component" value="Unassembled WGS sequence"/>
</dbReference>
<sequence length="185" mass="20397">MKALDRLLMRLVQGFALIAACAMLVMMGQVTLDVLLRWLANHPIDGTLELVANYYMVALIFLPLGLLTYTRDHITVELFTRHMGERPLAGLDLLGNVVALVYVGVLIWMGALEAWDMTLIGETWTAGVGEIVVWPARWLVPAGGLLMAALFLLHAVDDLIMLVAGQRSLEPINPFSAWDQDDTVA</sequence>
<feature type="transmembrane region" description="Helical" evidence="9">
    <location>
        <begin position="12"/>
        <end position="32"/>
    </location>
</feature>
<dbReference type="PANTHER" id="PTHR35011">
    <property type="entry name" value="2,3-DIKETO-L-GULONATE TRAP TRANSPORTER SMALL PERMEASE PROTEIN YIAM"/>
    <property type="match status" value="1"/>
</dbReference>
<comment type="subunit">
    <text evidence="9">The complex comprises the extracytoplasmic solute receptor protein and the two transmembrane proteins.</text>
</comment>
<evidence type="ECO:0000256" key="4">
    <source>
        <dbReference type="ARBA" id="ARBA00022519"/>
    </source>
</evidence>
<gene>
    <name evidence="11" type="ORF">LZG35_02835</name>
</gene>
<keyword evidence="7 9" id="KW-0472">Membrane</keyword>
<accession>A0A9Q3W2Z0</accession>
<keyword evidence="4 9" id="KW-0997">Cell inner membrane</keyword>
<dbReference type="GO" id="GO:0015740">
    <property type="term" value="P:C4-dicarboxylate transport"/>
    <property type="evidence" value="ECO:0007669"/>
    <property type="project" value="TreeGrafter"/>
</dbReference>
<evidence type="ECO:0000256" key="6">
    <source>
        <dbReference type="ARBA" id="ARBA00022989"/>
    </source>
</evidence>
<feature type="transmembrane region" description="Helical" evidence="9">
    <location>
        <begin position="52"/>
        <end position="70"/>
    </location>
</feature>
<name>A0A9Q3W2Z0_9GAMM</name>
<evidence type="ECO:0000256" key="3">
    <source>
        <dbReference type="ARBA" id="ARBA00022475"/>
    </source>
</evidence>
<dbReference type="PROSITE" id="PS51257">
    <property type="entry name" value="PROKAR_LIPOPROTEIN"/>
    <property type="match status" value="1"/>
</dbReference>
<keyword evidence="12" id="KW-1185">Reference proteome</keyword>
<dbReference type="GO" id="GO:0005886">
    <property type="term" value="C:plasma membrane"/>
    <property type="evidence" value="ECO:0007669"/>
    <property type="project" value="UniProtKB-SubCell"/>
</dbReference>
<feature type="domain" description="Tripartite ATP-independent periplasmic transporters DctQ component" evidence="10">
    <location>
        <begin position="26"/>
        <end position="158"/>
    </location>
</feature>
<keyword evidence="6 9" id="KW-1133">Transmembrane helix</keyword>
<feature type="transmembrane region" description="Helical" evidence="9">
    <location>
        <begin position="91"/>
        <end position="111"/>
    </location>
</feature>
<evidence type="ECO:0000256" key="5">
    <source>
        <dbReference type="ARBA" id="ARBA00022692"/>
    </source>
</evidence>
<comment type="subcellular location">
    <subcellularLocation>
        <location evidence="1 9">Cell inner membrane</location>
        <topology evidence="1 9">Multi-pass membrane protein</topology>
    </subcellularLocation>
</comment>
<dbReference type="InterPro" id="IPR055348">
    <property type="entry name" value="DctQ"/>
</dbReference>
<dbReference type="EMBL" id="JAJVKT010000002">
    <property type="protein sequence ID" value="MCE7507559.1"/>
    <property type="molecule type" value="Genomic_DNA"/>
</dbReference>
<comment type="similarity">
    <text evidence="8 9">Belongs to the TRAP transporter small permease family.</text>
</comment>
<proteinExistence type="inferred from homology"/>
<evidence type="ECO:0000256" key="1">
    <source>
        <dbReference type="ARBA" id="ARBA00004429"/>
    </source>
</evidence>
<dbReference type="AlphaFoldDB" id="A0A9Q3W2Z0"/>
<feature type="transmembrane region" description="Helical" evidence="9">
    <location>
        <begin position="131"/>
        <end position="153"/>
    </location>
</feature>
<comment type="caution">
    <text evidence="11">The sequence shown here is derived from an EMBL/GenBank/DDBJ whole genome shotgun (WGS) entry which is preliminary data.</text>
</comment>
<evidence type="ECO:0000256" key="2">
    <source>
        <dbReference type="ARBA" id="ARBA00022448"/>
    </source>
</evidence>
<keyword evidence="5 9" id="KW-0812">Transmembrane</keyword>
<evidence type="ECO:0000313" key="11">
    <source>
        <dbReference type="EMBL" id="MCE7507559.1"/>
    </source>
</evidence>
<dbReference type="GO" id="GO:0022857">
    <property type="term" value="F:transmembrane transporter activity"/>
    <property type="evidence" value="ECO:0007669"/>
    <property type="project" value="UniProtKB-UniRule"/>
</dbReference>
<keyword evidence="3" id="KW-1003">Cell membrane</keyword>
<dbReference type="InterPro" id="IPR007387">
    <property type="entry name" value="TRAP_DctQ"/>
</dbReference>
<organism evidence="11 12">
    <name type="scientific">Alloalcanivorax xenomutans</name>
    <dbReference type="NCBI Taxonomy" id="1094342"/>
    <lineage>
        <taxon>Bacteria</taxon>
        <taxon>Pseudomonadati</taxon>
        <taxon>Pseudomonadota</taxon>
        <taxon>Gammaproteobacteria</taxon>
        <taxon>Oceanospirillales</taxon>
        <taxon>Alcanivoracaceae</taxon>
        <taxon>Alloalcanivorax</taxon>
    </lineage>
</organism>
<keyword evidence="2 9" id="KW-0813">Transport</keyword>
<evidence type="ECO:0000313" key="12">
    <source>
        <dbReference type="Proteomes" id="UP001107961"/>
    </source>
</evidence>
<evidence type="ECO:0000256" key="9">
    <source>
        <dbReference type="RuleBase" id="RU369079"/>
    </source>
</evidence>
<evidence type="ECO:0000256" key="7">
    <source>
        <dbReference type="ARBA" id="ARBA00023136"/>
    </source>
</evidence>
<dbReference type="PANTHER" id="PTHR35011:SF10">
    <property type="entry name" value="TRAP TRANSPORTER SMALL PERMEASE PROTEIN"/>
    <property type="match status" value="1"/>
</dbReference>
<dbReference type="Pfam" id="PF04290">
    <property type="entry name" value="DctQ"/>
    <property type="match status" value="1"/>
</dbReference>
<comment type="function">
    <text evidence="9">Part of the tripartite ATP-independent periplasmic (TRAP) transport system.</text>
</comment>
<reference evidence="11" key="1">
    <citation type="submission" date="2022-01" db="EMBL/GenBank/DDBJ databases">
        <authorList>
            <person name="Karlyshev A.V."/>
            <person name="Jaspars M."/>
        </authorList>
    </citation>
    <scope>NUCLEOTIDE SEQUENCE</scope>
    <source>
        <strain evidence="11">AGSA3-2</strain>
    </source>
</reference>
<evidence type="ECO:0000256" key="8">
    <source>
        <dbReference type="ARBA" id="ARBA00038436"/>
    </source>
</evidence>